<comment type="pathway">
    <text evidence="3 16">Carbohydrate metabolism; tricarboxylic acid cycle.</text>
</comment>
<keyword evidence="7 16" id="KW-0997">Cell inner membrane</keyword>
<sequence>MVASITNLGRSGLYDWVIQRLTAVILAVYTLFLLGFVIAHPDLQYSDWQQLFACTAMKIASLLALVSICAHGWVGMWTIATDYIKPTGIRFLFLLVTAAFVFVYLVWGIDILWGA</sequence>
<evidence type="ECO:0000256" key="2">
    <source>
        <dbReference type="ARBA" id="ARBA00004429"/>
    </source>
</evidence>
<keyword evidence="5 16" id="KW-0813">Transport</keyword>
<feature type="binding site" description="axial binding residue" evidence="18">
    <location>
        <position position="71"/>
    </location>
    <ligand>
        <name>heme</name>
        <dbReference type="ChEBI" id="CHEBI:30413"/>
        <note>ligand shared with second transmembrane subunit</note>
    </ligand>
    <ligandPart>
        <name>Fe</name>
        <dbReference type="ChEBI" id="CHEBI:18248"/>
    </ligandPart>
</feature>
<evidence type="ECO:0000256" key="10">
    <source>
        <dbReference type="ARBA" id="ARBA00022692"/>
    </source>
</evidence>
<evidence type="ECO:0000256" key="13">
    <source>
        <dbReference type="ARBA" id="ARBA00022989"/>
    </source>
</evidence>
<evidence type="ECO:0000256" key="4">
    <source>
        <dbReference type="ARBA" id="ARBA00019425"/>
    </source>
</evidence>
<accession>A0A1Y5HS94</accession>
<comment type="function">
    <text evidence="1 16">Membrane-anchoring subunit of succinate dehydrogenase (SDH).</text>
</comment>
<dbReference type="Proteomes" id="UP000227088">
    <property type="component" value="Unassembled WGS sequence"/>
</dbReference>
<comment type="cofactor">
    <cofactor evidence="18">
        <name>heme</name>
        <dbReference type="ChEBI" id="CHEBI:30413"/>
    </cofactor>
    <text evidence="18">The heme is bound between the two transmembrane subunits.</text>
</comment>
<keyword evidence="8 16" id="KW-0816">Tricarboxylic acid cycle</keyword>
<dbReference type="InterPro" id="IPR000701">
    <property type="entry name" value="SuccDH_FuR_B_TM-su"/>
</dbReference>
<dbReference type="EMBL" id="MABE01000414">
    <property type="protein sequence ID" value="OUS40196.1"/>
    <property type="molecule type" value="Genomic_DNA"/>
</dbReference>
<feature type="transmembrane region" description="Helical" evidence="19">
    <location>
        <begin position="59"/>
        <end position="79"/>
    </location>
</feature>
<evidence type="ECO:0000256" key="6">
    <source>
        <dbReference type="ARBA" id="ARBA00022475"/>
    </source>
</evidence>
<organism evidence="20 21">
    <name type="scientific">Oleispira antarctica</name>
    <dbReference type="NCBI Taxonomy" id="188908"/>
    <lineage>
        <taxon>Bacteria</taxon>
        <taxon>Pseudomonadati</taxon>
        <taxon>Pseudomonadota</taxon>
        <taxon>Gammaproteobacteria</taxon>
        <taxon>Oceanospirillales</taxon>
        <taxon>Oceanospirillaceae</taxon>
        <taxon>Oleispira</taxon>
    </lineage>
</organism>
<evidence type="ECO:0000256" key="8">
    <source>
        <dbReference type="ARBA" id="ARBA00022532"/>
    </source>
</evidence>
<evidence type="ECO:0000256" key="12">
    <source>
        <dbReference type="ARBA" id="ARBA00022982"/>
    </source>
</evidence>
<protein>
    <recommendedName>
        <fullName evidence="4 16">Succinate dehydrogenase hydrophobic membrane anchor subunit</fullName>
    </recommendedName>
</protein>
<evidence type="ECO:0000256" key="19">
    <source>
        <dbReference type="SAM" id="Phobius"/>
    </source>
</evidence>
<reference evidence="21" key="1">
    <citation type="journal article" date="2017" name="Proc. Natl. Acad. Sci. U.S.A.">
        <title>Simulation of Deepwater Horizon oil plume reveals substrate specialization within a complex community of hydrocarbon degraders.</title>
        <authorList>
            <person name="Hu P."/>
            <person name="Dubinsky E.A."/>
            <person name="Probst A.J."/>
            <person name="Wang J."/>
            <person name="Sieber C.M.K."/>
            <person name="Tom L.M."/>
            <person name="Gardinali P."/>
            <person name="Banfield J.F."/>
            <person name="Atlas R.M."/>
            <person name="Andersen G.L."/>
        </authorList>
    </citation>
    <scope>NUCLEOTIDE SEQUENCE [LARGE SCALE GENOMIC DNA]</scope>
</reference>
<comment type="caution">
    <text evidence="20">The sequence shown here is derived from an EMBL/GenBank/DDBJ whole genome shotgun (WGS) entry which is preliminary data.</text>
</comment>
<evidence type="ECO:0000256" key="11">
    <source>
        <dbReference type="ARBA" id="ARBA00022723"/>
    </source>
</evidence>
<evidence type="ECO:0000256" key="14">
    <source>
        <dbReference type="ARBA" id="ARBA00023004"/>
    </source>
</evidence>
<keyword evidence="11 18" id="KW-0479">Metal-binding</keyword>
<evidence type="ECO:0000256" key="1">
    <source>
        <dbReference type="ARBA" id="ARBA00004050"/>
    </source>
</evidence>
<feature type="binding site" evidence="17">
    <location>
        <position position="83"/>
    </location>
    <ligand>
        <name>a ubiquinone</name>
        <dbReference type="ChEBI" id="CHEBI:16389"/>
    </ligand>
</feature>
<dbReference type="CDD" id="cd03494">
    <property type="entry name" value="SQR_TypeC_SdhD"/>
    <property type="match status" value="1"/>
</dbReference>
<evidence type="ECO:0000256" key="16">
    <source>
        <dbReference type="PIRNR" id="PIRNR000169"/>
    </source>
</evidence>
<evidence type="ECO:0000256" key="15">
    <source>
        <dbReference type="ARBA" id="ARBA00023136"/>
    </source>
</evidence>
<proteinExistence type="predicted"/>
<keyword evidence="9 18" id="KW-0349">Heme</keyword>
<keyword evidence="12 16" id="KW-0249">Electron transport</keyword>
<feature type="transmembrane region" description="Helical" evidence="19">
    <location>
        <begin position="91"/>
        <end position="113"/>
    </location>
</feature>
<dbReference type="GO" id="GO:0017004">
    <property type="term" value="P:cytochrome complex assembly"/>
    <property type="evidence" value="ECO:0007669"/>
    <property type="project" value="TreeGrafter"/>
</dbReference>
<evidence type="ECO:0000256" key="5">
    <source>
        <dbReference type="ARBA" id="ARBA00022448"/>
    </source>
</evidence>
<dbReference type="AlphaFoldDB" id="A0A1Y5HS94"/>
<dbReference type="GO" id="GO:0009055">
    <property type="term" value="F:electron transfer activity"/>
    <property type="evidence" value="ECO:0007669"/>
    <property type="project" value="TreeGrafter"/>
</dbReference>
<name>A0A1Y5HS94_OLEAN</name>
<dbReference type="PIRSF" id="PIRSF000169">
    <property type="entry name" value="SDH_D"/>
    <property type="match status" value="1"/>
</dbReference>
<evidence type="ECO:0000256" key="7">
    <source>
        <dbReference type="ARBA" id="ARBA00022519"/>
    </source>
</evidence>
<dbReference type="SUPFAM" id="SSF81343">
    <property type="entry name" value="Fumarate reductase respiratory complex transmembrane subunits"/>
    <property type="match status" value="1"/>
</dbReference>
<keyword evidence="14 18" id="KW-0408">Iron</keyword>
<gene>
    <name evidence="20" type="ORF">A9R00_07230</name>
</gene>
<keyword evidence="13 19" id="KW-1133">Transmembrane helix</keyword>
<evidence type="ECO:0000313" key="21">
    <source>
        <dbReference type="Proteomes" id="UP000227088"/>
    </source>
</evidence>
<keyword evidence="10 19" id="KW-0812">Transmembrane</keyword>
<dbReference type="UniPathway" id="UPA00223"/>
<comment type="subcellular location">
    <subcellularLocation>
        <location evidence="2 16">Cell inner membrane</location>
        <topology evidence="2 16">Multi-pass membrane protein</topology>
    </subcellularLocation>
</comment>
<evidence type="ECO:0000256" key="17">
    <source>
        <dbReference type="PIRSR" id="PIRSR000169-1"/>
    </source>
</evidence>
<dbReference type="GO" id="GO:0006099">
    <property type="term" value="P:tricarboxylic acid cycle"/>
    <property type="evidence" value="ECO:0007669"/>
    <property type="project" value="UniProtKB-UniRule"/>
</dbReference>
<dbReference type="Gene3D" id="1.20.1300.10">
    <property type="entry name" value="Fumarate reductase/succinate dehydrogenase, transmembrane subunit"/>
    <property type="match status" value="1"/>
</dbReference>
<keyword evidence="15 16" id="KW-0472">Membrane</keyword>
<dbReference type="InterPro" id="IPR034804">
    <property type="entry name" value="SQR/QFR_C/D"/>
</dbReference>
<dbReference type="Pfam" id="PF01127">
    <property type="entry name" value="Sdh_cyt"/>
    <property type="match status" value="1"/>
</dbReference>
<dbReference type="GO" id="GO:0005886">
    <property type="term" value="C:plasma membrane"/>
    <property type="evidence" value="ECO:0007669"/>
    <property type="project" value="UniProtKB-SubCell"/>
</dbReference>
<dbReference type="GO" id="GO:0020037">
    <property type="term" value="F:heme binding"/>
    <property type="evidence" value="ECO:0007669"/>
    <property type="project" value="InterPro"/>
</dbReference>
<dbReference type="InterPro" id="IPR014312">
    <property type="entry name" value="Succ_DH_anchor"/>
</dbReference>
<dbReference type="NCBIfam" id="TIGR02968">
    <property type="entry name" value="succ_dehyd_anc"/>
    <property type="match status" value="1"/>
</dbReference>
<dbReference type="PANTHER" id="PTHR38689:SF1">
    <property type="entry name" value="SUCCINATE DEHYDROGENASE HYDROPHOBIC MEMBRANE ANCHOR SUBUNIT"/>
    <property type="match status" value="1"/>
</dbReference>
<dbReference type="PANTHER" id="PTHR38689">
    <property type="entry name" value="SUCCINATE DEHYDROGENASE HYDROPHOBIC MEMBRANE ANCHOR SUBUNIT"/>
    <property type="match status" value="1"/>
</dbReference>
<feature type="transmembrane region" description="Helical" evidence="19">
    <location>
        <begin position="21"/>
        <end position="39"/>
    </location>
</feature>
<dbReference type="GO" id="GO:0046872">
    <property type="term" value="F:metal ion binding"/>
    <property type="evidence" value="ECO:0007669"/>
    <property type="project" value="UniProtKB-KW"/>
</dbReference>
<evidence type="ECO:0000256" key="3">
    <source>
        <dbReference type="ARBA" id="ARBA00005163"/>
    </source>
</evidence>
<keyword evidence="6 16" id="KW-1003">Cell membrane</keyword>
<evidence type="ECO:0000313" key="20">
    <source>
        <dbReference type="EMBL" id="OUS40196.1"/>
    </source>
</evidence>
<evidence type="ECO:0000256" key="18">
    <source>
        <dbReference type="PIRSR" id="PIRSR000169-2"/>
    </source>
</evidence>
<evidence type="ECO:0000256" key="9">
    <source>
        <dbReference type="ARBA" id="ARBA00022617"/>
    </source>
</evidence>